<dbReference type="InterPro" id="IPR017850">
    <property type="entry name" value="Alkaline_phosphatase_core_sf"/>
</dbReference>
<protein>
    <recommendedName>
        <fullName evidence="3">Sulfatase N-terminal domain-containing protein</fullName>
    </recommendedName>
</protein>
<dbReference type="CDD" id="cd16027">
    <property type="entry name" value="SGSH"/>
    <property type="match status" value="1"/>
</dbReference>
<dbReference type="SUPFAM" id="SSF53649">
    <property type="entry name" value="Alkaline phosphatase-like"/>
    <property type="match status" value="1"/>
</dbReference>
<accession>A0A374P8S7</accession>
<keyword evidence="2" id="KW-0378">Hydrolase</keyword>
<reference evidence="4 5" key="1">
    <citation type="submission" date="2018-08" db="EMBL/GenBank/DDBJ databases">
        <title>A genome reference for cultivated species of the human gut microbiota.</title>
        <authorList>
            <person name="Zou Y."/>
            <person name="Xue W."/>
            <person name="Luo G."/>
        </authorList>
    </citation>
    <scope>NUCLEOTIDE SEQUENCE [LARGE SCALE GENOMIC DNA]</scope>
    <source>
        <strain evidence="4 5">TM09-12</strain>
    </source>
</reference>
<sequence>MKKNILYIHTHDSGRYLEPFGAAVKTPNLMKLAQEGTLFRQAYCAAPTCSPSRVGLLSGQSPHSTNMLGLAQRGFQMDCYDTHLSNFLRNQGYHTCLFGVQHEALKPSMLGYDYWFDEDCHHSEFIRRDTAASTHAADYLLNYQEDKPFFMSVGFINTHRRYPEAPADFVNPDYVKPPMTIPDTKENRKDMADFMYSAKIADDSVGVVLDALKRSGREDDTIIIFTTDHGIAFPFMKCNCYDTGIGVTLIMKFAGNQAVGKVSDSLISQIDVYPTICDMLEIRKPDYLQGRSFAGLFTDPEQEINSEVFAEVTYHAAYEPMRCIRTSRYKLIRYFDYHNGYVPANIDASPSKEDMIDAGLLRQTHEREMLFDLVLDPLERKNLVNSNDCKDVYEDLRLRLENWMERTSDPLLRVGYRVPKPEGAWVNRLSDLDPGCTLSEE</sequence>
<dbReference type="Proteomes" id="UP000263014">
    <property type="component" value="Unassembled WGS sequence"/>
</dbReference>
<organism evidence="4 5">
    <name type="scientific">Hungatella hathewayi</name>
    <dbReference type="NCBI Taxonomy" id="154046"/>
    <lineage>
        <taxon>Bacteria</taxon>
        <taxon>Bacillati</taxon>
        <taxon>Bacillota</taxon>
        <taxon>Clostridia</taxon>
        <taxon>Lachnospirales</taxon>
        <taxon>Lachnospiraceae</taxon>
        <taxon>Hungatella</taxon>
    </lineage>
</organism>
<dbReference type="Pfam" id="PF00884">
    <property type="entry name" value="Sulfatase"/>
    <property type="match status" value="1"/>
</dbReference>
<dbReference type="PANTHER" id="PTHR45953">
    <property type="entry name" value="IDURONATE 2-SULFATASE"/>
    <property type="match status" value="1"/>
</dbReference>
<evidence type="ECO:0000313" key="5">
    <source>
        <dbReference type="Proteomes" id="UP000263014"/>
    </source>
</evidence>
<evidence type="ECO:0000256" key="2">
    <source>
        <dbReference type="ARBA" id="ARBA00022801"/>
    </source>
</evidence>
<dbReference type="AlphaFoldDB" id="A0A374P8S7"/>
<gene>
    <name evidence="4" type="ORF">DXD79_10330</name>
</gene>
<dbReference type="InterPro" id="IPR000917">
    <property type="entry name" value="Sulfatase_N"/>
</dbReference>
<feature type="domain" description="Sulfatase N-terminal" evidence="3">
    <location>
        <begin position="4"/>
        <end position="280"/>
    </location>
</feature>
<dbReference type="GO" id="GO:0046872">
    <property type="term" value="F:metal ion binding"/>
    <property type="evidence" value="ECO:0007669"/>
    <property type="project" value="UniProtKB-KW"/>
</dbReference>
<dbReference type="GO" id="GO:0008484">
    <property type="term" value="F:sulfuric ester hydrolase activity"/>
    <property type="evidence" value="ECO:0007669"/>
    <property type="project" value="TreeGrafter"/>
</dbReference>
<comment type="caution">
    <text evidence="4">The sequence shown here is derived from an EMBL/GenBank/DDBJ whole genome shotgun (WGS) entry which is preliminary data.</text>
</comment>
<evidence type="ECO:0000256" key="1">
    <source>
        <dbReference type="ARBA" id="ARBA00022723"/>
    </source>
</evidence>
<dbReference type="PANTHER" id="PTHR45953:SF1">
    <property type="entry name" value="IDURONATE 2-SULFATASE"/>
    <property type="match status" value="1"/>
</dbReference>
<dbReference type="EMBL" id="QSON01000004">
    <property type="protein sequence ID" value="RGJ05287.1"/>
    <property type="molecule type" value="Genomic_DNA"/>
</dbReference>
<evidence type="ECO:0000313" key="4">
    <source>
        <dbReference type="EMBL" id="RGJ05287.1"/>
    </source>
</evidence>
<dbReference type="RefSeq" id="WP_117631135.1">
    <property type="nucleotide sequence ID" value="NZ_QSON01000004.1"/>
</dbReference>
<keyword evidence="1" id="KW-0479">Metal-binding</keyword>
<dbReference type="Gene3D" id="3.40.720.10">
    <property type="entry name" value="Alkaline Phosphatase, subunit A"/>
    <property type="match status" value="1"/>
</dbReference>
<name>A0A374P8S7_9FIRM</name>
<proteinExistence type="predicted"/>
<dbReference type="GO" id="GO:0005737">
    <property type="term" value="C:cytoplasm"/>
    <property type="evidence" value="ECO:0007669"/>
    <property type="project" value="TreeGrafter"/>
</dbReference>
<evidence type="ECO:0000259" key="3">
    <source>
        <dbReference type="Pfam" id="PF00884"/>
    </source>
</evidence>